<dbReference type="InterPro" id="IPR036693">
    <property type="entry name" value="TF_LuxR_autoind-bd_dom_sf"/>
</dbReference>
<feature type="domain" description="HTH luxR-type" evidence="5">
    <location>
        <begin position="173"/>
        <end position="234"/>
    </location>
</feature>
<keyword evidence="2" id="KW-0238">DNA-binding</keyword>
<organism evidence="6 7">
    <name type="scientific">Serratia fonticola</name>
    <dbReference type="NCBI Taxonomy" id="47917"/>
    <lineage>
        <taxon>Bacteria</taxon>
        <taxon>Pseudomonadati</taxon>
        <taxon>Pseudomonadota</taxon>
        <taxon>Gammaproteobacteria</taxon>
        <taxon>Enterobacterales</taxon>
        <taxon>Yersiniaceae</taxon>
        <taxon>Serratia</taxon>
    </lineage>
</organism>
<reference evidence="6" key="1">
    <citation type="submission" date="2023-08" db="EMBL/GenBank/DDBJ databases">
        <title>The Comparative Genomic Analysis of Yersiniaceae from Polar Regions.</title>
        <authorList>
            <person name="Goncharov A."/>
            <person name="Aslanov B."/>
            <person name="Kolodzhieva V."/>
            <person name="Azarov D."/>
            <person name="Mochov A."/>
            <person name="Lebedeva E."/>
        </authorList>
    </citation>
    <scope>NUCLEOTIDE SEQUENCE</scope>
    <source>
        <strain evidence="6">Vf</strain>
    </source>
</reference>
<dbReference type="Gene3D" id="1.10.10.10">
    <property type="entry name" value="Winged helix-like DNA-binding domain superfamily/Winged helix DNA-binding domain"/>
    <property type="match status" value="1"/>
</dbReference>
<dbReference type="Proteomes" id="UP001224622">
    <property type="component" value="Unassembled WGS sequence"/>
</dbReference>
<dbReference type="Pfam" id="PF03472">
    <property type="entry name" value="Autoind_bind"/>
    <property type="match status" value="1"/>
</dbReference>
<dbReference type="RefSeq" id="WP_309047502.1">
    <property type="nucleotide sequence ID" value="NZ_JAVIGA010000011.1"/>
</dbReference>
<name>A0AAJ2DB12_SERFO</name>
<dbReference type="GO" id="GO:0006355">
    <property type="term" value="P:regulation of DNA-templated transcription"/>
    <property type="evidence" value="ECO:0007669"/>
    <property type="project" value="InterPro"/>
</dbReference>
<proteinExistence type="predicted"/>
<dbReference type="EMBL" id="JAVIGA010000011">
    <property type="protein sequence ID" value="MDQ9127211.1"/>
    <property type="molecule type" value="Genomic_DNA"/>
</dbReference>
<evidence type="ECO:0000256" key="1">
    <source>
        <dbReference type="ARBA" id="ARBA00023015"/>
    </source>
</evidence>
<gene>
    <name evidence="6" type="ORF">RDT67_12285</name>
</gene>
<dbReference type="Gene3D" id="3.30.450.80">
    <property type="entry name" value="Transcription factor LuxR-like, autoinducer-binding domain"/>
    <property type="match status" value="1"/>
</dbReference>
<dbReference type="SUPFAM" id="SSF75516">
    <property type="entry name" value="Pheromone-binding domain of LuxR-like quorum-sensing transcription factors"/>
    <property type="match status" value="1"/>
</dbReference>
<evidence type="ECO:0000313" key="7">
    <source>
        <dbReference type="Proteomes" id="UP001224622"/>
    </source>
</evidence>
<dbReference type="GO" id="GO:0003677">
    <property type="term" value="F:DNA binding"/>
    <property type="evidence" value="ECO:0007669"/>
    <property type="project" value="UniProtKB-KW"/>
</dbReference>
<evidence type="ECO:0000259" key="5">
    <source>
        <dbReference type="PROSITE" id="PS50043"/>
    </source>
</evidence>
<protein>
    <submittedName>
        <fullName evidence="6">LuxR family transcriptional regulator</fullName>
    </submittedName>
</protein>
<keyword evidence="4" id="KW-0804">Transcription</keyword>
<dbReference type="PROSITE" id="PS00622">
    <property type="entry name" value="HTH_LUXR_1"/>
    <property type="match status" value="1"/>
</dbReference>
<dbReference type="AlphaFoldDB" id="A0AAJ2DB12"/>
<dbReference type="InterPro" id="IPR016032">
    <property type="entry name" value="Sig_transdc_resp-reg_C-effctor"/>
</dbReference>
<dbReference type="PROSITE" id="PS50043">
    <property type="entry name" value="HTH_LUXR_2"/>
    <property type="match status" value="1"/>
</dbReference>
<evidence type="ECO:0000256" key="2">
    <source>
        <dbReference type="ARBA" id="ARBA00023125"/>
    </source>
</evidence>
<dbReference type="SMART" id="SM00421">
    <property type="entry name" value="HTH_LUXR"/>
    <property type="match status" value="1"/>
</dbReference>
<dbReference type="SUPFAM" id="SSF46894">
    <property type="entry name" value="C-terminal effector domain of the bipartite response regulators"/>
    <property type="match status" value="1"/>
</dbReference>
<evidence type="ECO:0000313" key="6">
    <source>
        <dbReference type="EMBL" id="MDQ9127211.1"/>
    </source>
</evidence>
<sequence length="245" mass="28469">MSTLFSASHDEKNAFKNHLDKEIAEFGDFKYAYMILNKKDLMETVITSSYPSQWIDIYKERNYQCIDPVVLCALQRVSPFPWDESTPINPSLKPSDIFSHAKNYNITTGYTFVLHDHDHNLAMLTLTLNDNKSIDIEGQIHPNKARLQMLLANVHERITTRHRETARNNRDNSSVEKDPLTTRENEVLYWASMGKTYQEIAIILDVKIRTIKFHIGNIVKKMGVTNAKHAIRLRAEWQLVKPIER</sequence>
<dbReference type="Pfam" id="PF00196">
    <property type="entry name" value="GerE"/>
    <property type="match status" value="1"/>
</dbReference>
<keyword evidence="1" id="KW-0805">Transcription regulation</keyword>
<dbReference type="InterPro" id="IPR005143">
    <property type="entry name" value="TF_LuxR_autoind-bd_dom"/>
</dbReference>
<dbReference type="InterPro" id="IPR036388">
    <property type="entry name" value="WH-like_DNA-bd_sf"/>
</dbReference>
<dbReference type="PANTHER" id="PTHR44688">
    <property type="entry name" value="DNA-BINDING TRANSCRIPTIONAL ACTIVATOR DEVR_DOSR"/>
    <property type="match status" value="1"/>
</dbReference>
<evidence type="ECO:0000256" key="4">
    <source>
        <dbReference type="ARBA" id="ARBA00023163"/>
    </source>
</evidence>
<keyword evidence="3" id="KW-0010">Activator</keyword>
<dbReference type="PANTHER" id="PTHR44688:SF16">
    <property type="entry name" value="DNA-BINDING TRANSCRIPTIONAL ACTIVATOR DEVR_DOSR"/>
    <property type="match status" value="1"/>
</dbReference>
<accession>A0AAJ2DB12</accession>
<dbReference type="CDD" id="cd06170">
    <property type="entry name" value="LuxR_C_like"/>
    <property type="match status" value="1"/>
</dbReference>
<comment type="caution">
    <text evidence="6">The sequence shown here is derived from an EMBL/GenBank/DDBJ whole genome shotgun (WGS) entry which is preliminary data.</text>
</comment>
<dbReference type="PRINTS" id="PR00038">
    <property type="entry name" value="HTHLUXR"/>
</dbReference>
<evidence type="ECO:0000256" key="3">
    <source>
        <dbReference type="ARBA" id="ARBA00023159"/>
    </source>
</evidence>
<dbReference type="InterPro" id="IPR000792">
    <property type="entry name" value="Tscrpt_reg_LuxR_C"/>
</dbReference>